<dbReference type="OrthoDB" id="428577at2759"/>
<dbReference type="EMBL" id="CDMY01000522">
    <property type="protein sequence ID" value="CEM20245.1"/>
    <property type="molecule type" value="Genomic_DNA"/>
</dbReference>
<dbReference type="VEuPathDB" id="CryptoDB:Vbra_21800"/>
<dbReference type="SMART" id="SM00213">
    <property type="entry name" value="UBQ"/>
    <property type="match status" value="2"/>
</dbReference>
<feature type="compositionally biased region" description="Acidic residues" evidence="1">
    <location>
        <begin position="367"/>
        <end position="383"/>
    </location>
</feature>
<dbReference type="PhylomeDB" id="A0A0G4FYI4"/>
<evidence type="ECO:0000313" key="3">
    <source>
        <dbReference type="EMBL" id="CEM20245.1"/>
    </source>
</evidence>
<proteinExistence type="predicted"/>
<evidence type="ECO:0000313" key="4">
    <source>
        <dbReference type="Proteomes" id="UP000041254"/>
    </source>
</evidence>
<dbReference type="Gene3D" id="3.10.20.90">
    <property type="entry name" value="Phosphatidylinositol 3-kinase Catalytic Subunit, Chain A, domain 1"/>
    <property type="match status" value="2"/>
</dbReference>
<dbReference type="InterPro" id="IPR029071">
    <property type="entry name" value="Ubiquitin-like_domsf"/>
</dbReference>
<keyword evidence="4" id="KW-1185">Reference proteome</keyword>
<reference evidence="3 4" key="1">
    <citation type="submission" date="2014-11" db="EMBL/GenBank/DDBJ databases">
        <authorList>
            <person name="Zhu J."/>
            <person name="Qi W."/>
            <person name="Song R."/>
        </authorList>
    </citation>
    <scope>NUCLEOTIDE SEQUENCE [LARGE SCALE GENOMIC DNA]</scope>
</reference>
<dbReference type="InterPro" id="IPR050158">
    <property type="entry name" value="Ubiquitin_ubiquitin-like"/>
</dbReference>
<feature type="region of interest" description="Disordered" evidence="1">
    <location>
        <begin position="27"/>
        <end position="49"/>
    </location>
</feature>
<dbReference type="PANTHER" id="PTHR10666">
    <property type="entry name" value="UBIQUITIN"/>
    <property type="match status" value="1"/>
</dbReference>
<dbReference type="STRING" id="1169540.A0A0G4FYI4"/>
<evidence type="ECO:0000259" key="2">
    <source>
        <dbReference type="PROSITE" id="PS50053"/>
    </source>
</evidence>
<gene>
    <name evidence="3" type="ORF">Vbra_21800</name>
</gene>
<feature type="region of interest" description="Disordered" evidence="1">
    <location>
        <begin position="198"/>
        <end position="222"/>
    </location>
</feature>
<dbReference type="Proteomes" id="UP000041254">
    <property type="component" value="Unassembled WGS sequence"/>
</dbReference>
<evidence type="ECO:0000256" key="1">
    <source>
        <dbReference type="SAM" id="MobiDB-lite"/>
    </source>
</evidence>
<dbReference type="InParanoid" id="A0A0G4FYI4"/>
<accession>A0A0G4FYI4</accession>
<feature type="domain" description="Ubiquitin-like" evidence="2">
    <location>
        <begin position="177"/>
        <end position="259"/>
    </location>
</feature>
<sequence>MGLQGCGVQGLTASSKDFHTQILATGGSPASSGYSQASPSPHHTTHTMSSKAVGLLDGLPVYAAAGWFKVKVDGELRTLPAAAKGKIIMFVDERQHPGQPKPTFQIFVKTLIGQCMPLDVDPSDTIEDVKAKIQERCGVSPPERRRLILAGKGRLDDERTLAFYSIQGGCVLHVRLGQVFVKTLTDKCMQVRPSRWISCPRTPSRTSRPIQEEEEEEGIPPEQQRLIFTGKQLEDGHTLGDYNIQKESTLHLVLRLRGGMFHETSGRDGFDTAGVQQDSNQEETNKDDHKDGNEQEGGGDGDGDGAPDTQQQESPASHEGAGLLPISGGADEEQDDTQAKDNTEDTNTGTIGEHQMGSEHIDSEGPAAEEEGNNEQQMSDEEDTHSKKNKQPPAKQWAKRTRRGAVDNNRSSKRGDVSAVGVACEGVTTRSMARKRAAEQTGAATADRLASKRTKREKGLL</sequence>
<feature type="compositionally biased region" description="Polar residues" evidence="1">
    <location>
        <begin position="28"/>
        <end position="49"/>
    </location>
</feature>
<feature type="region of interest" description="Disordered" evidence="1">
    <location>
        <begin position="265"/>
        <end position="461"/>
    </location>
</feature>
<dbReference type="SUPFAM" id="SSF54236">
    <property type="entry name" value="Ubiquitin-like"/>
    <property type="match status" value="2"/>
</dbReference>
<dbReference type="InterPro" id="IPR000626">
    <property type="entry name" value="Ubiquitin-like_dom"/>
</dbReference>
<feature type="domain" description="Ubiquitin-like" evidence="2">
    <location>
        <begin position="104"/>
        <end position="174"/>
    </location>
</feature>
<dbReference type="InterPro" id="IPR019956">
    <property type="entry name" value="Ubiquitin_dom"/>
</dbReference>
<feature type="compositionally biased region" description="Basic and acidic residues" evidence="1">
    <location>
        <begin position="283"/>
        <end position="293"/>
    </location>
</feature>
<feature type="compositionally biased region" description="Basic residues" evidence="1">
    <location>
        <begin position="451"/>
        <end position="461"/>
    </location>
</feature>
<protein>
    <recommendedName>
        <fullName evidence="2">Ubiquitin-like domain-containing protein</fullName>
    </recommendedName>
</protein>
<name>A0A0G4FYI4_VITBC</name>
<organism evidence="3 4">
    <name type="scientific">Vitrella brassicaformis (strain CCMP3155)</name>
    <dbReference type="NCBI Taxonomy" id="1169540"/>
    <lineage>
        <taxon>Eukaryota</taxon>
        <taxon>Sar</taxon>
        <taxon>Alveolata</taxon>
        <taxon>Colpodellida</taxon>
        <taxon>Vitrellaceae</taxon>
        <taxon>Vitrella</taxon>
    </lineage>
</organism>
<dbReference type="Pfam" id="PF00240">
    <property type="entry name" value="ubiquitin"/>
    <property type="match status" value="2"/>
</dbReference>
<dbReference type="PROSITE" id="PS50053">
    <property type="entry name" value="UBIQUITIN_2"/>
    <property type="match status" value="2"/>
</dbReference>
<dbReference type="PRINTS" id="PR00348">
    <property type="entry name" value="UBIQUITIN"/>
</dbReference>
<dbReference type="AlphaFoldDB" id="A0A0G4FYI4"/>